<reference evidence="3 4" key="1">
    <citation type="submission" date="2016-10" db="EMBL/GenBank/DDBJ databases">
        <authorList>
            <person name="de Groot N.N."/>
        </authorList>
    </citation>
    <scope>NUCLEOTIDE SEQUENCE [LARGE SCALE GENOMIC DNA]</scope>
    <source>
        <strain evidence="3 4">CPCC 202808</strain>
    </source>
</reference>
<dbReference type="PANTHER" id="PTHR39175:SF1">
    <property type="entry name" value="FAMILY PROTEIN, PUTATIVE (AFU_ORTHOLOGUE AFUA_3G15060)-RELATED"/>
    <property type="match status" value="1"/>
</dbReference>
<dbReference type="InterPro" id="IPR029068">
    <property type="entry name" value="Glyas_Bleomycin-R_OHBP_Dase"/>
</dbReference>
<dbReference type="PANTHER" id="PTHR39175">
    <property type="entry name" value="FAMILY PROTEIN, PUTATIVE (AFU_ORTHOLOGUE AFUA_3G15060)-RELATED"/>
    <property type="match status" value="1"/>
</dbReference>
<dbReference type="SUPFAM" id="SSF54593">
    <property type="entry name" value="Glyoxalase/Bleomycin resistance protein/Dihydroxybiphenyl dioxygenase"/>
    <property type="match status" value="1"/>
</dbReference>
<sequence length="123" mass="13086">MRLHHVQVSCPPGGEDRARAFYAGVLGLSEVAKPPALAARGGAWFRSADGRVEVHVGVEADFAPARKAHPAFCVDGNDGIDAVAARAEAAGVPVDWDDLFPGYRRFHTADGNGNRVEILTPLR</sequence>
<protein>
    <submittedName>
        <fullName evidence="2 3">Catechol 2,3-dioxygenase</fullName>
    </submittedName>
</protein>
<proteinExistence type="predicted"/>
<dbReference type="AlphaFoldDB" id="A0A1I2LZ64"/>
<keyword evidence="3" id="KW-0223">Dioxygenase</keyword>
<dbReference type="Pfam" id="PF00903">
    <property type="entry name" value="Glyoxalase"/>
    <property type="match status" value="1"/>
</dbReference>
<evidence type="ECO:0000259" key="1">
    <source>
        <dbReference type="PROSITE" id="PS51819"/>
    </source>
</evidence>
<dbReference type="GO" id="GO:0051213">
    <property type="term" value="F:dioxygenase activity"/>
    <property type="evidence" value="ECO:0007669"/>
    <property type="project" value="UniProtKB-KW"/>
</dbReference>
<organism evidence="3 4">
    <name type="scientific">Actinopolymorpha cephalotaxi</name>
    <dbReference type="NCBI Taxonomy" id="504797"/>
    <lineage>
        <taxon>Bacteria</taxon>
        <taxon>Bacillati</taxon>
        <taxon>Actinomycetota</taxon>
        <taxon>Actinomycetes</taxon>
        <taxon>Propionibacteriales</taxon>
        <taxon>Actinopolymorphaceae</taxon>
        <taxon>Actinopolymorpha</taxon>
    </lineage>
</organism>
<dbReference type="STRING" id="504797.SAMN05421678_102375"/>
<dbReference type="EMBL" id="FOOI01000002">
    <property type="protein sequence ID" value="SFF84523.1"/>
    <property type="molecule type" value="Genomic_DNA"/>
</dbReference>
<evidence type="ECO:0000313" key="3">
    <source>
        <dbReference type="EMBL" id="SFF84523.1"/>
    </source>
</evidence>
<reference evidence="2 5" key="2">
    <citation type="submission" date="2020-07" db="EMBL/GenBank/DDBJ databases">
        <title>Sequencing the genomes of 1000 actinobacteria strains.</title>
        <authorList>
            <person name="Klenk H.-P."/>
        </authorList>
    </citation>
    <scope>NUCLEOTIDE SEQUENCE [LARGE SCALE GENOMIC DNA]</scope>
    <source>
        <strain evidence="2 5">DSM 45117</strain>
    </source>
</reference>
<evidence type="ECO:0000313" key="4">
    <source>
        <dbReference type="Proteomes" id="UP000199052"/>
    </source>
</evidence>
<name>A0A1I2LZ64_9ACTN</name>
<dbReference type="Proteomes" id="UP000533017">
    <property type="component" value="Unassembled WGS sequence"/>
</dbReference>
<evidence type="ECO:0000313" key="5">
    <source>
        <dbReference type="Proteomes" id="UP000533017"/>
    </source>
</evidence>
<keyword evidence="3" id="KW-0560">Oxidoreductase</keyword>
<evidence type="ECO:0000313" key="2">
    <source>
        <dbReference type="EMBL" id="NYH81512.1"/>
    </source>
</evidence>
<dbReference type="PROSITE" id="PS51819">
    <property type="entry name" value="VOC"/>
    <property type="match status" value="1"/>
</dbReference>
<dbReference type="EMBL" id="JACBZA010000001">
    <property type="protein sequence ID" value="NYH81512.1"/>
    <property type="molecule type" value="Genomic_DNA"/>
</dbReference>
<dbReference type="Proteomes" id="UP000199052">
    <property type="component" value="Unassembled WGS sequence"/>
</dbReference>
<gene>
    <name evidence="2" type="ORF">FHR37_000363</name>
    <name evidence="3" type="ORF">SAMN05421678_102375</name>
</gene>
<dbReference type="InterPro" id="IPR004360">
    <property type="entry name" value="Glyas_Fos-R_dOase_dom"/>
</dbReference>
<dbReference type="Gene3D" id="3.10.180.10">
    <property type="entry name" value="2,3-Dihydroxybiphenyl 1,2-Dioxygenase, domain 1"/>
    <property type="match status" value="1"/>
</dbReference>
<feature type="domain" description="VOC" evidence="1">
    <location>
        <begin position="2"/>
        <end position="121"/>
    </location>
</feature>
<dbReference type="RefSeq" id="WP_092881507.1">
    <property type="nucleotide sequence ID" value="NZ_FOOI01000002.1"/>
</dbReference>
<keyword evidence="5" id="KW-1185">Reference proteome</keyword>
<accession>A0A1I2LZ64</accession>
<dbReference type="InterPro" id="IPR037523">
    <property type="entry name" value="VOC_core"/>
</dbReference>
<dbReference type="OrthoDB" id="9813630at2"/>